<name>A0ABN3E2Z5_9ACTN</name>
<gene>
    <name evidence="2" type="ORF">GCM10010430_32040</name>
</gene>
<evidence type="ECO:0000313" key="2">
    <source>
        <dbReference type="EMBL" id="GAA2247375.1"/>
    </source>
</evidence>
<dbReference type="RefSeq" id="WP_344637048.1">
    <property type="nucleotide sequence ID" value="NZ_BAAATR010000012.1"/>
</dbReference>
<dbReference type="EMBL" id="BAAATR010000012">
    <property type="protein sequence ID" value="GAA2247375.1"/>
    <property type="molecule type" value="Genomic_DNA"/>
</dbReference>
<organism evidence="2 3">
    <name type="scientific">Kitasatospora cystarginea</name>
    <dbReference type="NCBI Taxonomy" id="58350"/>
    <lineage>
        <taxon>Bacteria</taxon>
        <taxon>Bacillati</taxon>
        <taxon>Actinomycetota</taxon>
        <taxon>Actinomycetes</taxon>
        <taxon>Kitasatosporales</taxon>
        <taxon>Streptomycetaceae</taxon>
        <taxon>Kitasatospora</taxon>
    </lineage>
</organism>
<feature type="region of interest" description="Disordered" evidence="1">
    <location>
        <begin position="1"/>
        <end position="52"/>
    </location>
</feature>
<dbReference type="Proteomes" id="UP001500305">
    <property type="component" value="Unassembled WGS sequence"/>
</dbReference>
<proteinExistence type="predicted"/>
<protein>
    <submittedName>
        <fullName evidence="2">Uncharacterized protein</fullName>
    </submittedName>
</protein>
<reference evidence="2 3" key="1">
    <citation type="journal article" date="2019" name="Int. J. Syst. Evol. Microbiol.">
        <title>The Global Catalogue of Microorganisms (GCM) 10K type strain sequencing project: providing services to taxonomists for standard genome sequencing and annotation.</title>
        <authorList>
            <consortium name="The Broad Institute Genomics Platform"/>
            <consortium name="The Broad Institute Genome Sequencing Center for Infectious Disease"/>
            <person name="Wu L."/>
            <person name="Ma J."/>
        </authorList>
    </citation>
    <scope>NUCLEOTIDE SEQUENCE [LARGE SCALE GENOMIC DNA]</scope>
    <source>
        <strain evidence="2 3">JCM 7356</strain>
    </source>
</reference>
<accession>A0ABN3E2Z5</accession>
<feature type="compositionally biased region" description="Basic residues" evidence="1">
    <location>
        <begin position="40"/>
        <end position="52"/>
    </location>
</feature>
<evidence type="ECO:0000313" key="3">
    <source>
        <dbReference type="Proteomes" id="UP001500305"/>
    </source>
</evidence>
<keyword evidence="3" id="KW-1185">Reference proteome</keyword>
<evidence type="ECO:0000256" key="1">
    <source>
        <dbReference type="SAM" id="MobiDB-lite"/>
    </source>
</evidence>
<sequence>MDQGTQGPYRWGQPAGEQLVGHGGEPNWAALADRHEQETRRRRQLPARGKSR</sequence>
<comment type="caution">
    <text evidence="2">The sequence shown here is derived from an EMBL/GenBank/DDBJ whole genome shotgun (WGS) entry which is preliminary data.</text>
</comment>